<dbReference type="eggNOG" id="COG0685">
    <property type="taxonomic scope" value="Bacteria"/>
</dbReference>
<dbReference type="GO" id="GO:0006555">
    <property type="term" value="P:methionine metabolic process"/>
    <property type="evidence" value="ECO:0007669"/>
    <property type="project" value="InterPro"/>
</dbReference>
<evidence type="ECO:0000256" key="4">
    <source>
        <dbReference type="ARBA" id="ARBA00022827"/>
    </source>
</evidence>
<reference evidence="8 9" key="1">
    <citation type="journal article" date="2013" name="BMC Genomics">
        <title>Genomes of "Spiribacter", a streamlined, successful halophilic bacterium.</title>
        <authorList>
            <person name="Lopez-Perez M."/>
            <person name="Ghai R."/>
            <person name="Leon M.J."/>
            <person name="Rodriguez-Olmos A."/>
            <person name="Copa-Patino J.L."/>
            <person name="Soliveri J."/>
            <person name="Sanchez-Porro C."/>
            <person name="Ventosa A."/>
            <person name="Rodriguez-Valera F."/>
        </authorList>
    </citation>
    <scope>NUCLEOTIDE SEQUENCE [LARGE SCALE GENOMIC DNA]</scope>
    <source>
        <strain evidence="8 9">UAH-SP71</strain>
    </source>
</reference>
<dbReference type="Gene3D" id="3.20.20.220">
    <property type="match status" value="1"/>
</dbReference>
<accession>U5T594</accession>
<feature type="compositionally biased region" description="Basic and acidic residues" evidence="7">
    <location>
        <begin position="42"/>
        <end position="57"/>
    </location>
</feature>
<keyword evidence="4 6" id="KW-0274">FAD</keyword>
<name>U5T594_9GAMM</name>
<protein>
    <recommendedName>
        <fullName evidence="6">Methylenetetrahydrofolate reductase</fullName>
    </recommendedName>
</protein>
<evidence type="ECO:0000256" key="3">
    <source>
        <dbReference type="ARBA" id="ARBA00022630"/>
    </source>
</evidence>
<dbReference type="RefSeq" id="WP_023368126.1">
    <property type="nucleotide sequence ID" value="NC_022664.1"/>
</dbReference>
<proteinExistence type="inferred from homology"/>
<comment type="similarity">
    <text evidence="6">Belongs to the methylenetetrahydrofolate reductase family.</text>
</comment>
<keyword evidence="3 6" id="KW-0285">Flavoprotein</keyword>
<evidence type="ECO:0000313" key="9">
    <source>
        <dbReference type="Proteomes" id="UP000017640"/>
    </source>
</evidence>
<dbReference type="InterPro" id="IPR003171">
    <property type="entry name" value="Mehydrof_redctse-like"/>
</dbReference>
<dbReference type="STRING" id="1335757.SPICUR_08815"/>
<evidence type="ECO:0000313" key="8">
    <source>
        <dbReference type="EMBL" id="AGY92684.1"/>
    </source>
</evidence>
<dbReference type="HOGENOM" id="CLU_838956_0_0_6"/>
<gene>
    <name evidence="8" type="ORF">SPICUR_08815</name>
</gene>
<organism evidence="8 9">
    <name type="scientific">Spiribacter curvatus</name>
    <dbReference type="NCBI Taxonomy" id="1335757"/>
    <lineage>
        <taxon>Bacteria</taxon>
        <taxon>Pseudomonadati</taxon>
        <taxon>Pseudomonadota</taxon>
        <taxon>Gammaproteobacteria</taxon>
        <taxon>Chromatiales</taxon>
        <taxon>Ectothiorhodospiraceae</taxon>
        <taxon>Spiribacter</taxon>
    </lineage>
</organism>
<keyword evidence="9" id="KW-1185">Reference proteome</keyword>
<dbReference type="UniPathway" id="UPA00193"/>
<dbReference type="GO" id="GO:0004489">
    <property type="term" value="F:methylenetetrahydrofolate reductase [NAD(P)H] activity"/>
    <property type="evidence" value="ECO:0007669"/>
    <property type="project" value="InterPro"/>
</dbReference>
<dbReference type="EMBL" id="CP005990">
    <property type="protein sequence ID" value="AGY92684.1"/>
    <property type="molecule type" value="Genomic_DNA"/>
</dbReference>
<dbReference type="GO" id="GO:0035999">
    <property type="term" value="P:tetrahydrofolate interconversion"/>
    <property type="evidence" value="ECO:0007669"/>
    <property type="project" value="UniProtKB-UniPathway"/>
</dbReference>
<comment type="pathway">
    <text evidence="2 6">One-carbon metabolism; tetrahydrofolate interconversion.</text>
</comment>
<feature type="region of interest" description="Disordered" evidence="7">
    <location>
        <begin position="38"/>
        <end position="60"/>
    </location>
</feature>
<evidence type="ECO:0000256" key="7">
    <source>
        <dbReference type="SAM" id="MobiDB-lite"/>
    </source>
</evidence>
<dbReference type="Pfam" id="PF02219">
    <property type="entry name" value="MTHFR"/>
    <property type="match status" value="1"/>
</dbReference>
<dbReference type="AlphaFoldDB" id="U5T594"/>
<keyword evidence="5 6" id="KW-0560">Oxidoreductase</keyword>
<comment type="cofactor">
    <cofactor evidence="1 6">
        <name>FAD</name>
        <dbReference type="ChEBI" id="CHEBI:57692"/>
    </cofactor>
</comment>
<evidence type="ECO:0000256" key="5">
    <source>
        <dbReference type="ARBA" id="ARBA00023002"/>
    </source>
</evidence>
<evidence type="ECO:0000256" key="1">
    <source>
        <dbReference type="ARBA" id="ARBA00001974"/>
    </source>
</evidence>
<dbReference type="KEGG" id="spiu:SPICUR_08815"/>
<dbReference type="OrthoDB" id="4367389at2"/>
<evidence type="ECO:0000256" key="6">
    <source>
        <dbReference type="RuleBase" id="RU003862"/>
    </source>
</evidence>
<dbReference type="InterPro" id="IPR029041">
    <property type="entry name" value="FAD-linked_oxidoreductase-like"/>
</dbReference>
<dbReference type="SUPFAM" id="SSF51730">
    <property type="entry name" value="FAD-linked oxidoreductase"/>
    <property type="match status" value="1"/>
</dbReference>
<evidence type="ECO:0000256" key="2">
    <source>
        <dbReference type="ARBA" id="ARBA00004777"/>
    </source>
</evidence>
<sequence length="300" mass="33355">MKTVLEAVPPELHRGQAAVEAVVEKVARVQAARPLDSVNIPEIHEEPSRSDQGERRQPFAPRLAPRDLARILHDRLGVECMINHVVVHHPSEQALIDWANETWEVYGIRRFVLVGGGRHSVRYPGPSVTRANRLLRERTAIDALRIGNICIPSRAGEADRIAGKVSAGADFFTSQILYEPDAFIGMLDALAQRDRLPREILLAFCPIRNARNLRFLLWLGVSVSDALYDWLIEDDAVVLDRSLAQIRRAWARIITHQRAQGRDWPALDVNLAPIGPIPPTVTVGLADELATLHDAPANGL</sequence>
<dbReference type="Proteomes" id="UP000017640">
    <property type="component" value="Chromosome"/>
</dbReference>